<organism evidence="3 4">
    <name type="scientific">Candidatus Nealsonbacteria bacterium CG23_combo_of_CG06-09_8_20_14_all_39_17</name>
    <dbReference type="NCBI Taxonomy" id="1974722"/>
    <lineage>
        <taxon>Bacteria</taxon>
        <taxon>Candidatus Nealsoniibacteriota</taxon>
    </lineage>
</organism>
<protein>
    <recommendedName>
        <fullName evidence="5">Dephospho-coenzyme A kinase</fullName>
    </recommendedName>
</protein>
<evidence type="ECO:0000256" key="2">
    <source>
        <dbReference type="ARBA" id="ARBA00023134"/>
    </source>
</evidence>
<comment type="caution">
    <text evidence="3">The sequence shown here is derived from an EMBL/GenBank/DDBJ whole genome shotgun (WGS) entry which is preliminary data.</text>
</comment>
<dbReference type="GO" id="GO:0016301">
    <property type="term" value="F:kinase activity"/>
    <property type="evidence" value="ECO:0007669"/>
    <property type="project" value="InterPro"/>
</dbReference>
<evidence type="ECO:0000256" key="1">
    <source>
        <dbReference type="ARBA" id="ARBA00022741"/>
    </source>
</evidence>
<dbReference type="PANTHER" id="PTHR40732">
    <property type="entry name" value="UPF0218 PROTEIN TK1697"/>
    <property type="match status" value="1"/>
</dbReference>
<evidence type="ECO:0008006" key="5">
    <source>
        <dbReference type="Google" id="ProtNLM"/>
    </source>
</evidence>
<name>A0A2G9YUL6_9BACT</name>
<dbReference type="Proteomes" id="UP000229976">
    <property type="component" value="Unassembled WGS sequence"/>
</dbReference>
<sequence>MDIGRCPDIIKAMENLYKTYILPDGNREELKKTRGIIISGTKERVGKEVRRLLERKKYHQLITVGDFCSVEFPFSDIKVCDRKTKRGDFKIDFDFSLHCANPAGTIQKEAWNIIEEAIKNNQNVLVEGEEDLLALPAIILAPVGSVVIRGIPDKGVSFIEITPEIKKAVENLLRIFNAK</sequence>
<keyword evidence="1" id="KW-0547">Nucleotide-binding</keyword>
<reference evidence="3 4" key="1">
    <citation type="submission" date="2017-09" db="EMBL/GenBank/DDBJ databases">
        <title>Depth-based differentiation of microbial function through sediment-hosted aquifers and enrichment of novel symbionts in the deep terrestrial subsurface.</title>
        <authorList>
            <person name="Probst A.J."/>
            <person name="Ladd B."/>
            <person name="Jarett J.K."/>
            <person name="Geller-Mcgrath D.E."/>
            <person name="Sieber C.M."/>
            <person name="Emerson J.B."/>
            <person name="Anantharaman K."/>
            <person name="Thomas B.C."/>
            <person name="Malmstrom R."/>
            <person name="Stieglmeier M."/>
            <person name="Klingl A."/>
            <person name="Woyke T."/>
            <person name="Ryan C.M."/>
            <person name="Banfield J.F."/>
        </authorList>
    </citation>
    <scope>NUCLEOTIDE SEQUENCE [LARGE SCALE GENOMIC DNA]</scope>
    <source>
        <strain evidence="3">CG23_combo_of_CG06-09_8_20_14_all_39_17</strain>
    </source>
</reference>
<evidence type="ECO:0000313" key="3">
    <source>
        <dbReference type="EMBL" id="PIP22869.1"/>
    </source>
</evidence>
<dbReference type="PANTHER" id="PTHR40732:SF1">
    <property type="entry name" value="GTP-DEPENDENT DEPHOSPHO-COA KINASE"/>
    <property type="match status" value="1"/>
</dbReference>
<evidence type="ECO:0000313" key="4">
    <source>
        <dbReference type="Proteomes" id="UP000229976"/>
    </source>
</evidence>
<dbReference type="Pfam" id="PF04019">
    <property type="entry name" value="DUF359"/>
    <property type="match status" value="1"/>
</dbReference>
<dbReference type="EMBL" id="PCRO01000021">
    <property type="protein sequence ID" value="PIP22869.1"/>
    <property type="molecule type" value="Genomic_DNA"/>
</dbReference>
<dbReference type="GO" id="GO:0015937">
    <property type="term" value="P:coenzyme A biosynthetic process"/>
    <property type="evidence" value="ECO:0007669"/>
    <property type="project" value="InterPro"/>
</dbReference>
<accession>A0A2G9YUL6</accession>
<keyword evidence="2" id="KW-0342">GTP-binding</keyword>
<proteinExistence type="inferred from homology"/>
<dbReference type="HAMAP" id="MF_00590">
    <property type="entry name" value="Dephospho_CoA_kinase_GTP_dep"/>
    <property type="match status" value="1"/>
</dbReference>
<dbReference type="AlphaFoldDB" id="A0A2G9YUL6"/>
<dbReference type="GO" id="GO:0005525">
    <property type="term" value="F:GTP binding"/>
    <property type="evidence" value="ECO:0007669"/>
    <property type="project" value="UniProtKB-KW"/>
</dbReference>
<gene>
    <name evidence="3" type="ORF">COX37_01650</name>
</gene>
<dbReference type="InterPro" id="IPR007164">
    <property type="entry name" value="GTP-dep_dephospho-CoA_kin"/>
</dbReference>